<dbReference type="Proteomes" id="UP001595583">
    <property type="component" value="Unassembled WGS sequence"/>
</dbReference>
<sequence>MFGNVECDDMLYMRDWRCTSCKERNTLDMQIGDPPAAVRQQIKIRKIDRIEYVRKIIWTDE</sequence>
<keyword evidence="2" id="KW-1185">Reference proteome</keyword>
<evidence type="ECO:0000313" key="2">
    <source>
        <dbReference type="Proteomes" id="UP001595583"/>
    </source>
</evidence>
<proteinExistence type="predicted"/>
<organism evidence="1 2">
    <name type="scientific">Aquamicrobium soli</name>
    <dbReference type="NCBI Taxonomy" id="1811518"/>
    <lineage>
        <taxon>Bacteria</taxon>
        <taxon>Pseudomonadati</taxon>
        <taxon>Pseudomonadota</taxon>
        <taxon>Alphaproteobacteria</taxon>
        <taxon>Hyphomicrobiales</taxon>
        <taxon>Phyllobacteriaceae</taxon>
        <taxon>Aquamicrobium</taxon>
    </lineage>
</organism>
<evidence type="ECO:0000313" key="1">
    <source>
        <dbReference type="EMBL" id="MFC3204784.1"/>
    </source>
</evidence>
<dbReference type="EMBL" id="JBHRTK010000001">
    <property type="protein sequence ID" value="MFC3204784.1"/>
    <property type="molecule type" value="Genomic_DNA"/>
</dbReference>
<gene>
    <name evidence="1" type="ORF">ACFOHJ_01010</name>
</gene>
<name>A0ABV7K310_9HYPH</name>
<accession>A0ABV7K310</accession>
<evidence type="ECO:0008006" key="3">
    <source>
        <dbReference type="Google" id="ProtNLM"/>
    </source>
</evidence>
<comment type="caution">
    <text evidence="1">The sequence shown here is derived from an EMBL/GenBank/DDBJ whole genome shotgun (WGS) entry which is preliminary data.</text>
</comment>
<protein>
    <recommendedName>
        <fullName evidence="3">Transposase</fullName>
    </recommendedName>
</protein>
<reference evidence="2" key="1">
    <citation type="journal article" date="2019" name="Int. J. Syst. Evol. Microbiol.">
        <title>The Global Catalogue of Microorganisms (GCM) 10K type strain sequencing project: providing services to taxonomists for standard genome sequencing and annotation.</title>
        <authorList>
            <consortium name="The Broad Institute Genomics Platform"/>
            <consortium name="The Broad Institute Genome Sequencing Center for Infectious Disease"/>
            <person name="Wu L."/>
            <person name="Ma J."/>
        </authorList>
    </citation>
    <scope>NUCLEOTIDE SEQUENCE [LARGE SCALE GENOMIC DNA]</scope>
    <source>
        <strain evidence="2">KCTC 52165</strain>
    </source>
</reference>